<reference evidence="1" key="1">
    <citation type="submission" date="2020-11" db="EMBL/GenBank/DDBJ databases">
        <authorList>
            <person name="Davenport K.M."/>
            <person name="Bickhart D.M."/>
            <person name="Smith T.P.L."/>
            <person name="Murdoch B.M."/>
            <person name="Rosen B.D."/>
        </authorList>
    </citation>
    <scope>NUCLEOTIDE SEQUENCE [LARGE SCALE GENOMIC DNA]</scope>
    <source>
        <strain evidence="1">OAR_USU_Benz2616</strain>
    </source>
</reference>
<evidence type="ECO:0000313" key="1">
    <source>
        <dbReference type="Ensembl" id="ENSOARP00020049394.1"/>
    </source>
</evidence>
<sequence length="1242" mass="137630">MGTAYLTTLPLKRVLQRWSRVSSKPMKKKQMLYLCNTVWPTYQLESGEKWPQNGSLNYNTILQLDLFCKRQKKWEEIQYVQSFMTLYQRRNWYKEINENTITMGQREDCQERSLLPESRSDGDLVPSSPPVAVARWPAAASVPPPVACPPAPRPPAPPPVACPPAPRPPAPPPVACPPAPRPPAPPPVACPPAPHRPAPPPVACPPAPRPPAPPPVACPPAPRPPAPPPVARRSAPASAPCPSAPASVAPPSVPPPSPALVLALSSTPLVAPSTCEAGLPAGSAKGPTSLPQAAGPALCSLLADGHEGTVSLLCPHQGTQFGPGNTLPQAKRSLFRQVPAGLDDQGQSGAHGVIHYGLSGIDLFNYKAKMPSYQDDPRKMERLFKGIFAVYHPNWAAIQILLNSLLSPEERSMVLEKAREEAERLREIHPESPIRTSAEQALPGAEPGWDPSDPGDQARLDHYKDCLMIGLQKGANNFKRVQNVRQGQEEGPYPFLERLHEAFRKYTDIDPEHPNNMGLVNLTFISQSAPDIRSKLQQLEEGPWLPTAQLLAIALEVFRDRLKVREKQEECILRKAALLSRNQSRPSRTSARKNKRPLPRPRGPPKRNRKGYPFVGPQQCAFCKQEGHWKRECPKNRWGPLFPKTTSINGVSGEVAQKPFLQRLQCHIEKTSIKYSFMYEPECHSPSSGQEVLKNLNDEVGFSAEKVDARVLPGQDFTLQAAPLQLGNKTPSDVPEEILQKIRADVWADGTPGRAKTADPVVVKLRPGAQVPKLKQPPLKRDVKEGIKPLINTFLKYQLIQPCQSPYNTPILPVQKPGTGEYLFVQNLRAINQIVEDIPSVMPNPYTLFTDLSGDFCWFTVLNLKDAFYCIPLSPESQKLFAFEWDDPETNVKQQYCWTVLPLGFKNATTIFVEAFLKALKDLQLNEGILLQYVGNILIASKTKEASDQNTVLTLNFLADWGYKVSKEKAQISQPTVQYLGVELSKGQRNLLPDRREAIAGVNVPTTRKQLKRFLGKAGFCRIWIPNFGLIVKPLYEALKRSVNEPLNWTAECLESFHTIKEKISTAPALGLPDIRKPFDLFVHERQGVSLGVLTQNLDTVRRPVAYFSKQLDTVSQGWPVCFRAVAATCDLLQEAEKFTKGGPTSVHTPHRVQPLLERKGGCVLPAKRLGKYRAILCNSPNVTLKEVSALNPATLLPGATEGPAHDCMQVTEEQCPRPDLTDQFSEVDLERDDEWGFHVDF</sequence>
<dbReference type="Ensembl" id="ENSOART00020041869.1">
    <property type="protein sequence ID" value="ENSOARP00020049394.1"/>
    <property type="gene ID" value="ENSOARG00020035420.1"/>
</dbReference>
<proteinExistence type="predicted"/>
<accession>A0AC11DTZ8</accession>
<name>A0AC11DTZ8_SHEEP</name>
<reference evidence="1" key="3">
    <citation type="submission" date="2025-09" db="UniProtKB">
        <authorList>
            <consortium name="Ensembl"/>
        </authorList>
    </citation>
    <scope>IDENTIFICATION</scope>
</reference>
<organism evidence="1">
    <name type="scientific">Ovis aries</name>
    <name type="common">Sheep</name>
    <dbReference type="NCBI Taxonomy" id="9940"/>
    <lineage>
        <taxon>Eukaryota</taxon>
        <taxon>Metazoa</taxon>
        <taxon>Chordata</taxon>
        <taxon>Craniata</taxon>
        <taxon>Vertebrata</taxon>
        <taxon>Euteleostomi</taxon>
        <taxon>Mammalia</taxon>
        <taxon>Eutheria</taxon>
        <taxon>Laurasiatheria</taxon>
        <taxon>Artiodactyla</taxon>
        <taxon>Ruminantia</taxon>
        <taxon>Pecora</taxon>
        <taxon>Bovidae</taxon>
        <taxon>Caprinae</taxon>
        <taxon>Ovis</taxon>
    </lineage>
</organism>
<protein>
    <submittedName>
        <fullName evidence="1">Uncharacterized protein</fullName>
    </submittedName>
</protein>
<reference evidence="1" key="2">
    <citation type="submission" date="2025-08" db="UniProtKB">
        <authorList>
            <consortium name="Ensembl"/>
        </authorList>
    </citation>
    <scope>IDENTIFICATION</scope>
</reference>